<dbReference type="InterPro" id="IPR036291">
    <property type="entry name" value="NAD(P)-bd_dom_sf"/>
</dbReference>
<dbReference type="GO" id="GO:0000166">
    <property type="term" value="F:nucleotide binding"/>
    <property type="evidence" value="ECO:0007669"/>
    <property type="project" value="InterPro"/>
</dbReference>
<reference evidence="3 4" key="1">
    <citation type="submission" date="2019-08" db="EMBL/GenBank/DDBJ databases">
        <title>In-depth cultivation of the pig gut microbiome towards novel bacterial diversity and tailored functional studies.</title>
        <authorList>
            <person name="Wylensek D."/>
            <person name="Hitch T.C.A."/>
            <person name="Clavel T."/>
        </authorList>
    </citation>
    <scope>NUCLEOTIDE SEQUENCE [LARGE SCALE GENOMIC DNA]</scope>
    <source>
        <strain evidence="3 4">BBE-744-WT-12</strain>
    </source>
</reference>
<dbReference type="InterPro" id="IPR052515">
    <property type="entry name" value="Gfo/Idh/MocA_Oxidoreductase"/>
</dbReference>
<sequence>MDKVRIGIIGVGNMGTSHITSVQNIPQAELAAICDRDRARADEKVKLAPAGCRVFYSVDDLLDSGTVDAVIISVPHYDHTPIAIQAFEKGIHVLCEKPVAVTKSRAQKMIDAHAKHPELRFALMFNQRTRQAHRKIKQMIENGEFGKIVRVNWTVTDWFRSQSYYDSGSWRATWAGEGGGVLLNQCPHHLDLFQWFFGLPVKVRSTVSIGKYHDIEVEDDVNTYCEFADGSTGNFITSTGEFPGTNRLEISGTRGRMVFEDGVIKFKRTEVDVNEFCRSTPESFPSMDTWNIVVPTRKDTGHEHQDVIEAFVKAVLDPKAKLVAEGEEGIRSVEFGNAMLYSGLKGEEVSIPMDTVKFDAMLDDLIKNSKFQKKEVKEAIVDMGNSF</sequence>
<dbReference type="Gene3D" id="3.40.50.720">
    <property type="entry name" value="NAD(P)-binding Rossmann-like Domain"/>
    <property type="match status" value="1"/>
</dbReference>
<organism evidence="3 4">
    <name type="scientific">Victivallis lenta</name>
    <dbReference type="NCBI Taxonomy" id="2606640"/>
    <lineage>
        <taxon>Bacteria</taxon>
        <taxon>Pseudomonadati</taxon>
        <taxon>Lentisphaerota</taxon>
        <taxon>Lentisphaeria</taxon>
        <taxon>Victivallales</taxon>
        <taxon>Victivallaceae</taxon>
        <taxon>Victivallis</taxon>
    </lineage>
</organism>
<feature type="domain" description="GFO/IDH/MocA-like oxidoreductase" evidence="2">
    <location>
        <begin position="133"/>
        <end position="257"/>
    </location>
</feature>
<evidence type="ECO:0000259" key="2">
    <source>
        <dbReference type="Pfam" id="PF22725"/>
    </source>
</evidence>
<feature type="domain" description="Gfo/Idh/MocA-like oxidoreductase N-terminal" evidence="1">
    <location>
        <begin position="4"/>
        <end position="117"/>
    </location>
</feature>
<dbReference type="PANTHER" id="PTHR43249:SF1">
    <property type="entry name" value="D-GLUCOSIDE 3-DEHYDROGENASE"/>
    <property type="match status" value="1"/>
</dbReference>
<comment type="caution">
    <text evidence="3">The sequence shown here is derived from an EMBL/GenBank/DDBJ whole genome shotgun (WGS) entry which is preliminary data.</text>
</comment>
<dbReference type="Gene3D" id="3.30.360.10">
    <property type="entry name" value="Dihydrodipicolinate Reductase, domain 2"/>
    <property type="match status" value="1"/>
</dbReference>
<dbReference type="EMBL" id="VUNS01000004">
    <property type="protein sequence ID" value="MST96483.1"/>
    <property type="molecule type" value="Genomic_DNA"/>
</dbReference>
<protein>
    <submittedName>
        <fullName evidence="3">Gfo/Idh/MocA family oxidoreductase</fullName>
    </submittedName>
</protein>
<accession>A0A844G001</accession>
<evidence type="ECO:0000313" key="3">
    <source>
        <dbReference type="EMBL" id="MST96483.1"/>
    </source>
</evidence>
<evidence type="ECO:0000313" key="4">
    <source>
        <dbReference type="Proteomes" id="UP000435649"/>
    </source>
</evidence>
<dbReference type="InterPro" id="IPR055170">
    <property type="entry name" value="GFO_IDH_MocA-like_dom"/>
</dbReference>
<dbReference type="PANTHER" id="PTHR43249">
    <property type="entry name" value="UDP-N-ACETYL-2-AMINO-2-DEOXY-D-GLUCURONATE OXIDASE"/>
    <property type="match status" value="1"/>
</dbReference>
<dbReference type="Pfam" id="PF22725">
    <property type="entry name" value="GFO_IDH_MocA_C3"/>
    <property type="match status" value="1"/>
</dbReference>
<dbReference type="InterPro" id="IPR000683">
    <property type="entry name" value="Gfo/Idh/MocA-like_OxRdtase_N"/>
</dbReference>
<dbReference type="SUPFAM" id="SSF51735">
    <property type="entry name" value="NAD(P)-binding Rossmann-fold domains"/>
    <property type="match status" value="1"/>
</dbReference>
<dbReference type="Pfam" id="PF01408">
    <property type="entry name" value="GFO_IDH_MocA"/>
    <property type="match status" value="1"/>
</dbReference>
<name>A0A844G001_9BACT</name>
<keyword evidence="4" id="KW-1185">Reference proteome</keyword>
<proteinExistence type="predicted"/>
<dbReference type="Proteomes" id="UP000435649">
    <property type="component" value="Unassembled WGS sequence"/>
</dbReference>
<evidence type="ECO:0000259" key="1">
    <source>
        <dbReference type="Pfam" id="PF01408"/>
    </source>
</evidence>
<dbReference type="RefSeq" id="WP_106054578.1">
    <property type="nucleotide sequence ID" value="NZ_CALXOB010000019.1"/>
</dbReference>
<gene>
    <name evidence="3" type="ORF">FYJ85_05415</name>
</gene>
<dbReference type="SUPFAM" id="SSF55347">
    <property type="entry name" value="Glyceraldehyde-3-phosphate dehydrogenase-like, C-terminal domain"/>
    <property type="match status" value="1"/>
</dbReference>
<dbReference type="AlphaFoldDB" id="A0A844G001"/>